<sequence>MPHAELDPTDSNFTMKPSQTAPLRSRRDLLLLGSALTAGGIFSVVAPLGLSYADDLRPQRLTVDGTRTMFRIRLETDATGNVNLPDNPLVSSKSTKMLPLKSAAVFDYEERLRRPERADTDSIVPAAERYFHEAQSESEVNRATIKCQLRQAVRSTIVRRETLPETTYCSEGFLSHEELDLLRMPVSSIAIEQLLPTDPVVQGDQYVIESESLESLLNLTAVDASEMKGEIVSLSAKEAKLQLRGDLDGSVDGVPTKIRVVGKMTFDRTLGVTTWLAMAIHETREISKAEPGFDVATTVKMLRKPIDQPNAMAKQPALIQFTSPPPVEQLYVEIRSDVLGFEALMDRRWRMMSDRPGHVMMRKIDHDRSIAQCDFRQLSALPAGRQWTIDSLQQDVRKTLGEQWREFVSSNQRVSDTGLNVMTLVARGAVQEVPIHWVIQHYQDDSGRRLLATFTMDGDSVNTFSGSDDQLASTLTMLERTSTAGRTEELAKKETLGDRTSDELGRISKKPIQSASDTK</sequence>
<reference evidence="3 4" key="1">
    <citation type="submission" date="2019-02" db="EMBL/GenBank/DDBJ databases">
        <title>Deep-cultivation of Planctomycetes and their phenomic and genomic characterization uncovers novel biology.</title>
        <authorList>
            <person name="Wiegand S."/>
            <person name="Jogler M."/>
            <person name="Boedeker C."/>
            <person name="Pinto D."/>
            <person name="Vollmers J."/>
            <person name="Rivas-Marin E."/>
            <person name="Kohn T."/>
            <person name="Peeters S.H."/>
            <person name="Heuer A."/>
            <person name="Rast P."/>
            <person name="Oberbeckmann S."/>
            <person name="Bunk B."/>
            <person name="Jeske O."/>
            <person name="Meyerdierks A."/>
            <person name="Storesund J.E."/>
            <person name="Kallscheuer N."/>
            <person name="Luecker S."/>
            <person name="Lage O.M."/>
            <person name="Pohl T."/>
            <person name="Merkel B.J."/>
            <person name="Hornburger P."/>
            <person name="Mueller R.-W."/>
            <person name="Bruemmer F."/>
            <person name="Labrenz M."/>
            <person name="Spormann A.M."/>
            <person name="Op Den Camp H."/>
            <person name="Overmann J."/>
            <person name="Amann R."/>
            <person name="Jetten M.S.M."/>
            <person name="Mascher T."/>
            <person name="Medema M.H."/>
            <person name="Devos D.P."/>
            <person name="Kaster A.-K."/>
            <person name="Ovreas L."/>
            <person name="Rohde M."/>
            <person name="Galperin M.Y."/>
            <person name="Jogler C."/>
        </authorList>
    </citation>
    <scope>NUCLEOTIDE SEQUENCE [LARGE SCALE GENOMIC DNA]</scope>
    <source>
        <strain evidence="3 4">Q31b</strain>
    </source>
</reference>
<feature type="region of interest" description="Disordered" evidence="1">
    <location>
        <begin position="483"/>
        <end position="519"/>
    </location>
</feature>
<keyword evidence="2" id="KW-1133">Transmembrane helix</keyword>
<keyword evidence="2" id="KW-0812">Transmembrane</keyword>
<keyword evidence="2" id="KW-0472">Membrane</keyword>
<organism evidence="3 4">
    <name type="scientific">Novipirellula aureliae</name>
    <dbReference type="NCBI Taxonomy" id="2527966"/>
    <lineage>
        <taxon>Bacteria</taxon>
        <taxon>Pseudomonadati</taxon>
        <taxon>Planctomycetota</taxon>
        <taxon>Planctomycetia</taxon>
        <taxon>Pirellulales</taxon>
        <taxon>Pirellulaceae</taxon>
        <taxon>Novipirellula</taxon>
    </lineage>
</organism>
<evidence type="ECO:0000256" key="2">
    <source>
        <dbReference type="SAM" id="Phobius"/>
    </source>
</evidence>
<keyword evidence="4" id="KW-1185">Reference proteome</keyword>
<dbReference type="Proteomes" id="UP000315471">
    <property type="component" value="Unassembled WGS sequence"/>
</dbReference>
<evidence type="ECO:0000313" key="4">
    <source>
        <dbReference type="Proteomes" id="UP000315471"/>
    </source>
</evidence>
<feature type="transmembrane region" description="Helical" evidence="2">
    <location>
        <begin position="29"/>
        <end position="50"/>
    </location>
</feature>
<dbReference type="AlphaFoldDB" id="A0A5C6EA65"/>
<evidence type="ECO:0000313" key="3">
    <source>
        <dbReference type="EMBL" id="TWU44049.1"/>
    </source>
</evidence>
<feature type="compositionally biased region" description="Basic and acidic residues" evidence="1">
    <location>
        <begin position="486"/>
        <end position="506"/>
    </location>
</feature>
<name>A0A5C6EA65_9BACT</name>
<feature type="region of interest" description="Disordered" evidence="1">
    <location>
        <begin position="1"/>
        <end position="20"/>
    </location>
</feature>
<proteinExistence type="predicted"/>
<accession>A0A5C6EA65</accession>
<evidence type="ECO:0000256" key="1">
    <source>
        <dbReference type="SAM" id="MobiDB-lite"/>
    </source>
</evidence>
<feature type="compositionally biased region" description="Polar residues" evidence="1">
    <location>
        <begin position="9"/>
        <end position="20"/>
    </location>
</feature>
<comment type="caution">
    <text evidence="3">The sequence shown here is derived from an EMBL/GenBank/DDBJ whole genome shotgun (WGS) entry which is preliminary data.</text>
</comment>
<gene>
    <name evidence="3" type="ORF">Q31b_15840</name>
</gene>
<protein>
    <submittedName>
        <fullName evidence="3">Uncharacterized protein</fullName>
    </submittedName>
</protein>
<dbReference type="EMBL" id="SJPY01000002">
    <property type="protein sequence ID" value="TWU44049.1"/>
    <property type="molecule type" value="Genomic_DNA"/>
</dbReference>